<accession>A0A348B2A9</accession>
<dbReference type="AlphaFoldDB" id="A0A348B2A9"/>
<reference evidence="4" key="1">
    <citation type="journal article" date="2014" name="Int. J. Syst. Evol. Microbiol.">
        <title>Complete genome sequence of Corynebacterium casei LMG S-19264T (=DSM 44701T), isolated from a smear-ripened cheese.</title>
        <authorList>
            <consortium name="US DOE Joint Genome Institute (JGI-PGF)"/>
            <person name="Walter F."/>
            <person name="Albersmeier A."/>
            <person name="Kalinowski J."/>
            <person name="Ruckert C."/>
        </authorList>
    </citation>
    <scope>NUCLEOTIDE SEQUENCE</scope>
    <source>
        <strain evidence="4">JCM 31740</strain>
    </source>
</reference>
<dbReference type="CDD" id="cd00090">
    <property type="entry name" value="HTH_ARSR"/>
    <property type="match status" value="1"/>
</dbReference>
<keyword evidence="1" id="KW-1133">Transmembrane helix</keyword>
<evidence type="ECO:0000256" key="1">
    <source>
        <dbReference type="SAM" id="Phobius"/>
    </source>
</evidence>
<sequence length="132" mass="15182">MEELTGTRLKIYYFLLSQGKPMSLRKIQRELNISSPSVVQYHIKRLMEMGLVSETDEGYVVSKVILEDYVRIRSSLLPKSLFLSSFFVTSLIIGILLWRETEIALSYSLSVIGVAAAITIIDFMKKRRKVKF</sequence>
<keyword evidence="1" id="KW-0472">Membrane</keyword>
<dbReference type="EMBL" id="AP018553">
    <property type="protein sequence ID" value="BBD72311.1"/>
    <property type="molecule type" value="Genomic_DNA"/>
</dbReference>
<dbReference type="Pfam" id="PF01022">
    <property type="entry name" value="HTH_5"/>
    <property type="match status" value="1"/>
</dbReference>
<reference evidence="5" key="2">
    <citation type="submission" date="2018-04" db="EMBL/GenBank/DDBJ databases">
        <title>Complete genome sequence of Sulfodiicoccus acidiphilus strain HS-1.</title>
        <authorList>
            <person name="Sakai H.D."/>
            <person name="Kurosawa N."/>
        </authorList>
    </citation>
    <scope>NUCLEOTIDE SEQUENCE [LARGE SCALE GENOMIC DNA]</scope>
    <source>
        <strain evidence="5">HS-1</strain>
    </source>
</reference>
<proteinExistence type="predicted"/>
<feature type="domain" description="HTH arsR-type" evidence="2">
    <location>
        <begin position="7"/>
        <end position="53"/>
    </location>
</feature>
<dbReference type="EMBL" id="BMQS01000004">
    <property type="protein sequence ID" value="GGT90351.1"/>
    <property type="molecule type" value="Genomic_DNA"/>
</dbReference>
<gene>
    <name evidence="4" type="ORF">GCM10007116_05200</name>
    <name evidence="3" type="ORF">HS1genome_0700</name>
</gene>
<dbReference type="Proteomes" id="UP000616143">
    <property type="component" value="Unassembled WGS sequence"/>
</dbReference>
<dbReference type="InterPro" id="IPR001845">
    <property type="entry name" value="HTH_ArsR_DNA-bd_dom"/>
</dbReference>
<dbReference type="InterPro" id="IPR036388">
    <property type="entry name" value="WH-like_DNA-bd_sf"/>
</dbReference>
<dbReference type="Proteomes" id="UP000276741">
    <property type="component" value="Chromosome"/>
</dbReference>
<name>A0A348B2A9_9CREN</name>
<protein>
    <recommendedName>
        <fullName evidence="2">HTH arsR-type domain-containing protein</fullName>
    </recommendedName>
</protein>
<keyword evidence="1" id="KW-0812">Transmembrane</keyword>
<organism evidence="3 5">
    <name type="scientific">Sulfodiicoccus acidiphilus</name>
    <dbReference type="NCBI Taxonomy" id="1670455"/>
    <lineage>
        <taxon>Archaea</taxon>
        <taxon>Thermoproteota</taxon>
        <taxon>Thermoprotei</taxon>
        <taxon>Sulfolobales</taxon>
        <taxon>Sulfolobaceae</taxon>
        <taxon>Sulfodiicoccus</taxon>
    </lineage>
</organism>
<dbReference type="KEGG" id="sacd:HS1genome_0700"/>
<dbReference type="GO" id="GO:0003700">
    <property type="term" value="F:DNA-binding transcription factor activity"/>
    <property type="evidence" value="ECO:0007669"/>
    <property type="project" value="InterPro"/>
</dbReference>
<evidence type="ECO:0000313" key="3">
    <source>
        <dbReference type="EMBL" id="BBD72311.1"/>
    </source>
</evidence>
<dbReference type="InterPro" id="IPR011991">
    <property type="entry name" value="ArsR-like_HTH"/>
</dbReference>
<feature type="transmembrane region" description="Helical" evidence="1">
    <location>
        <begin position="81"/>
        <end position="98"/>
    </location>
</feature>
<evidence type="ECO:0000313" key="4">
    <source>
        <dbReference type="EMBL" id="GGT90351.1"/>
    </source>
</evidence>
<dbReference type="Gene3D" id="1.10.10.10">
    <property type="entry name" value="Winged helix-like DNA-binding domain superfamily/Winged helix DNA-binding domain"/>
    <property type="match status" value="1"/>
</dbReference>
<evidence type="ECO:0000259" key="2">
    <source>
        <dbReference type="Pfam" id="PF01022"/>
    </source>
</evidence>
<dbReference type="SUPFAM" id="SSF46785">
    <property type="entry name" value="Winged helix' DNA-binding domain"/>
    <property type="match status" value="1"/>
</dbReference>
<reference evidence="4" key="4">
    <citation type="submission" date="2020-09" db="EMBL/GenBank/DDBJ databases">
        <authorList>
            <person name="Sun Q."/>
            <person name="Ohkuma M."/>
        </authorList>
    </citation>
    <scope>NUCLEOTIDE SEQUENCE</scope>
    <source>
        <strain evidence="4">JCM 31740</strain>
    </source>
</reference>
<keyword evidence="5" id="KW-1185">Reference proteome</keyword>
<evidence type="ECO:0000313" key="5">
    <source>
        <dbReference type="Proteomes" id="UP000276741"/>
    </source>
</evidence>
<reference evidence="3" key="3">
    <citation type="journal article" date="2019" name="BMC Res. Notes">
        <title>Complete genome sequence of the Sulfodiicoccus acidiphilus strain HS-1T, the first crenarchaeon that lacks polB3, isolated from an acidic hot spring in Ohwaku-dani, Hakone, Japan.</title>
        <authorList>
            <person name="Sakai H.D."/>
            <person name="Kurosawa N."/>
        </authorList>
    </citation>
    <scope>NUCLEOTIDE SEQUENCE</scope>
    <source>
        <strain evidence="3">HS-1</strain>
    </source>
</reference>
<feature type="transmembrane region" description="Helical" evidence="1">
    <location>
        <begin position="104"/>
        <end position="124"/>
    </location>
</feature>
<dbReference type="InterPro" id="IPR036390">
    <property type="entry name" value="WH_DNA-bd_sf"/>
</dbReference>